<reference evidence="11 12" key="1">
    <citation type="submission" date="2017-03" db="EMBL/GenBank/DDBJ databases">
        <authorList>
            <person name="Afonso C.L."/>
            <person name="Miller P.J."/>
            <person name="Scott M.A."/>
            <person name="Spackman E."/>
            <person name="Goraichik I."/>
            <person name="Dimitrov K.M."/>
            <person name="Suarez D.L."/>
            <person name="Swayne D.E."/>
        </authorList>
    </citation>
    <scope>NUCLEOTIDE SEQUENCE [LARGE SCALE GENOMIC DNA]</scope>
    <source>
        <strain evidence="11 12">CECT 8287</strain>
    </source>
</reference>
<organism evidence="11 12">
    <name type="scientific">Roseovarius litorisediminis</name>
    <dbReference type="NCBI Taxonomy" id="1312363"/>
    <lineage>
        <taxon>Bacteria</taxon>
        <taxon>Pseudomonadati</taxon>
        <taxon>Pseudomonadota</taxon>
        <taxon>Alphaproteobacteria</taxon>
        <taxon>Rhodobacterales</taxon>
        <taxon>Roseobacteraceae</taxon>
        <taxon>Roseovarius</taxon>
    </lineage>
</organism>
<dbReference type="Proteomes" id="UP000193827">
    <property type="component" value="Unassembled WGS sequence"/>
</dbReference>
<keyword evidence="4 9" id="KW-0997">Cell inner membrane</keyword>
<keyword evidence="5 9" id="KW-0812">Transmembrane</keyword>
<dbReference type="GO" id="GO:0005886">
    <property type="term" value="C:plasma membrane"/>
    <property type="evidence" value="ECO:0007669"/>
    <property type="project" value="UniProtKB-SubCell"/>
</dbReference>
<evidence type="ECO:0000256" key="2">
    <source>
        <dbReference type="ARBA" id="ARBA00022448"/>
    </source>
</evidence>
<keyword evidence="2 9" id="KW-0813">Transport</keyword>
<comment type="similarity">
    <text evidence="8 9">Belongs to the TRAP transporter small permease family.</text>
</comment>
<evidence type="ECO:0000256" key="8">
    <source>
        <dbReference type="ARBA" id="ARBA00038436"/>
    </source>
</evidence>
<keyword evidence="6 9" id="KW-1133">Transmembrane helix</keyword>
<comment type="function">
    <text evidence="9">Part of the tripartite ATP-independent periplasmic (TRAP) transport system.</text>
</comment>
<comment type="subunit">
    <text evidence="9">The complex comprises the extracytoplasmic solute receptor protein and the two transmembrane proteins.</text>
</comment>
<evidence type="ECO:0000256" key="6">
    <source>
        <dbReference type="ARBA" id="ARBA00022989"/>
    </source>
</evidence>
<dbReference type="InterPro" id="IPR055348">
    <property type="entry name" value="DctQ"/>
</dbReference>
<dbReference type="Pfam" id="PF04290">
    <property type="entry name" value="DctQ"/>
    <property type="match status" value="1"/>
</dbReference>
<name>A0A1Y5TAZ4_9RHOB</name>
<feature type="transmembrane region" description="Helical" evidence="9">
    <location>
        <begin position="16"/>
        <end position="35"/>
    </location>
</feature>
<keyword evidence="12" id="KW-1185">Reference proteome</keyword>
<evidence type="ECO:0000256" key="7">
    <source>
        <dbReference type="ARBA" id="ARBA00023136"/>
    </source>
</evidence>
<accession>A0A1Y5TAZ4</accession>
<dbReference type="PANTHER" id="PTHR35011">
    <property type="entry name" value="2,3-DIKETO-L-GULONATE TRAP TRANSPORTER SMALL PERMEASE PROTEIN YIAM"/>
    <property type="match status" value="1"/>
</dbReference>
<dbReference type="AlphaFoldDB" id="A0A1Y5TAZ4"/>
<dbReference type="PANTHER" id="PTHR35011:SF2">
    <property type="entry name" value="2,3-DIKETO-L-GULONATE TRAP TRANSPORTER SMALL PERMEASE PROTEIN YIAM"/>
    <property type="match status" value="1"/>
</dbReference>
<dbReference type="InterPro" id="IPR007387">
    <property type="entry name" value="TRAP_DctQ"/>
</dbReference>
<keyword evidence="7 9" id="KW-0472">Membrane</keyword>
<evidence type="ECO:0000259" key="10">
    <source>
        <dbReference type="Pfam" id="PF04290"/>
    </source>
</evidence>
<gene>
    <name evidence="11" type="ORF">PEL8287_03217</name>
</gene>
<evidence type="ECO:0000256" key="1">
    <source>
        <dbReference type="ARBA" id="ARBA00004429"/>
    </source>
</evidence>
<feature type="transmembrane region" description="Helical" evidence="9">
    <location>
        <begin position="100"/>
        <end position="118"/>
    </location>
</feature>
<evidence type="ECO:0000256" key="5">
    <source>
        <dbReference type="ARBA" id="ARBA00022692"/>
    </source>
</evidence>
<feature type="domain" description="Tripartite ATP-independent periplasmic transporters DctQ component" evidence="10">
    <location>
        <begin position="25"/>
        <end position="126"/>
    </location>
</feature>
<evidence type="ECO:0000256" key="4">
    <source>
        <dbReference type="ARBA" id="ARBA00022519"/>
    </source>
</evidence>
<evidence type="ECO:0000313" key="12">
    <source>
        <dbReference type="Proteomes" id="UP000193827"/>
    </source>
</evidence>
<proteinExistence type="inferred from homology"/>
<dbReference type="EMBL" id="FWFL01000009">
    <property type="protein sequence ID" value="SLN59479.1"/>
    <property type="molecule type" value="Genomic_DNA"/>
</dbReference>
<keyword evidence="3" id="KW-1003">Cell membrane</keyword>
<protein>
    <recommendedName>
        <fullName evidence="9">TRAP transporter small permease protein</fullName>
    </recommendedName>
</protein>
<evidence type="ECO:0000256" key="3">
    <source>
        <dbReference type="ARBA" id="ARBA00022475"/>
    </source>
</evidence>
<feature type="transmembrane region" description="Helical" evidence="9">
    <location>
        <begin position="55"/>
        <end position="79"/>
    </location>
</feature>
<dbReference type="GO" id="GO:0015740">
    <property type="term" value="P:C4-dicarboxylate transport"/>
    <property type="evidence" value="ECO:0007669"/>
    <property type="project" value="TreeGrafter"/>
</dbReference>
<evidence type="ECO:0000313" key="11">
    <source>
        <dbReference type="EMBL" id="SLN59479.1"/>
    </source>
</evidence>
<comment type="subcellular location">
    <subcellularLocation>
        <location evidence="1 9">Cell inner membrane</location>
        <topology evidence="1 9">Multi-pass membrane protein</topology>
    </subcellularLocation>
</comment>
<feature type="transmembrane region" description="Helical" evidence="9">
    <location>
        <begin position="186"/>
        <end position="208"/>
    </location>
</feature>
<dbReference type="RefSeq" id="WP_235862321.1">
    <property type="nucleotide sequence ID" value="NZ_FWFL01000009.1"/>
</dbReference>
<evidence type="ECO:0000256" key="9">
    <source>
        <dbReference type="RuleBase" id="RU369079"/>
    </source>
</evidence>
<dbReference type="GO" id="GO:0022857">
    <property type="term" value="F:transmembrane transporter activity"/>
    <property type="evidence" value="ECO:0007669"/>
    <property type="project" value="UniProtKB-UniRule"/>
</dbReference>
<sequence>MHPHPSQSITDKLEETLIAVILGLMTMITFINVIVRKAFANDPPALIEWIKLENIGLWGNELTVLMFAWLGLLGASYAVKKNAHLGVDAVINMLSAPVRRILALVAVAVCLVYAFLLLKGSWDYWANFANLPATEGRWFPTGFEDKFREKGWYAMESVPMPGMLAWMADVFNDGEPYEKLPRLVPYFALPLSMALLLFRFAQVAVAIWQGKMDRIVASHEVEDEIQEMREQRGEFDT</sequence>